<gene>
    <name evidence="1" type="ORF">FSB78_15350</name>
</gene>
<evidence type="ECO:0000313" key="2">
    <source>
        <dbReference type="Proteomes" id="UP000321250"/>
    </source>
</evidence>
<accession>A0A5C6UIH1</accession>
<dbReference type="AlphaFoldDB" id="A0A5C6UIH1"/>
<sequence>MTDGSGAKDEARDMVVARRRHGGARLMAVRAKGWTPAKRERFLDTLAATAHVKMAAAAAGINRTNAYRLRRRDPVFAGLWLQALELGYQRLEDELLSLALGNGRDAVSDGRADAINAIEPDGDRVDVQIDVELGLRVLALRRAEGTAPGPRTRGYKFVPIEEVEAVLAKQLDLLAARLRRKGGGDGERDGDGGGGLPA</sequence>
<name>A0A5C6UIH1_9SPHN</name>
<protein>
    <recommendedName>
        <fullName evidence="3">Terminase</fullName>
    </recommendedName>
</protein>
<evidence type="ECO:0000313" key="1">
    <source>
        <dbReference type="EMBL" id="TXC72164.1"/>
    </source>
</evidence>
<dbReference type="RefSeq" id="WP_147083441.1">
    <property type="nucleotide sequence ID" value="NZ_VOQR01000001.1"/>
</dbReference>
<comment type="caution">
    <text evidence="1">The sequence shown here is derived from an EMBL/GenBank/DDBJ whole genome shotgun (WGS) entry which is preliminary data.</text>
</comment>
<dbReference type="Proteomes" id="UP000321250">
    <property type="component" value="Unassembled WGS sequence"/>
</dbReference>
<reference evidence="1 2" key="1">
    <citation type="journal article" date="2013" name="Antonie Van Leeuwenhoek">
        <title>Sphingomonas ginsenosidivorax sp. nov., with the ability to transform ginsenosides.</title>
        <authorList>
            <person name="Jin X.F."/>
            <person name="Kim J.K."/>
            <person name="Liu Q.M."/>
            <person name="Kang M.S."/>
            <person name="He D."/>
            <person name="Jin F.X."/>
            <person name="Kim S.C."/>
            <person name="Im W.T."/>
        </authorList>
    </citation>
    <scope>NUCLEOTIDE SEQUENCE [LARGE SCALE GENOMIC DNA]</scope>
    <source>
        <strain evidence="1 2">KHI67</strain>
    </source>
</reference>
<evidence type="ECO:0008006" key="3">
    <source>
        <dbReference type="Google" id="ProtNLM"/>
    </source>
</evidence>
<keyword evidence="2" id="KW-1185">Reference proteome</keyword>
<dbReference type="OrthoDB" id="8480631at2"/>
<proteinExistence type="predicted"/>
<organism evidence="1 2">
    <name type="scientific">Sphingomonas ginsenosidivorax</name>
    <dbReference type="NCBI Taxonomy" id="862135"/>
    <lineage>
        <taxon>Bacteria</taxon>
        <taxon>Pseudomonadati</taxon>
        <taxon>Pseudomonadota</taxon>
        <taxon>Alphaproteobacteria</taxon>
        <taxon>Sphingomonadales</taxon>
        <taxon>Sphingomonadaceae</taxon>
        <taxon>Sphingomonas</taxon>
    </lineage>
</organism>
<dbReference type="EMBL" id="VOQR01000001">
    <property type="protein sequence ID" value="TXC72164.1"/>
    <property type="molecule type" value="Genomic_DNA"/>
</dbReference>